<dbReference type="EMBL" id="CAJOBA010060417">
    <property type="protein sequence ID" value="CAF4323677.1"/>
    <property type="molecule type" value="Genomic_DNA"/>
</dbReference>
<dbReference type="EMBL" id="CAJNOQ010014985">
    <property type="protein sequence ID" value="CAF1352625.1"/>
    <property type="molecule type" value="Genomic_DNA"/>
</dbReference>
<keyword evidence="1" id="KW-1133">Transmembrane helix</keyword>
<evidence type="ECO:0000313" key="6">
    <source>
        <dbReference type="EMBL" id="CAF4323677.1"/>
    </source>
</evidence>
<proteinExistence type="predicted"/>
<evidence type="ECO:0000256" key="2">
    <source>
        <dbReference type="SAM" id="SignalP"/>
    </source>
</evidence>
<organism evidence="3 7">
    <name type="scientific">Didymodactylos carnosus</name>
    <dbReference type="NCBI Taxonomy" id="1234261"/>
    <lineage>
        <taxon>Eukaryota</taxon>
        <taxon>Metazoa</taxon>
        <taxon>Spiralia</taxon>
        <taxon>Gnathifera</taxon>
        <taxon>Rotifera</taxon>
        <taxon>Eurotatoria</taxon>
        <taxon>Bdelloidea</taxon>
        <taxon>Philodinida</taxon>
        <taxon>Philodinidae</taxon>
        <taxon>Didymodactylos</taxon>
    </lineage>
</organism>
<evidence type="ECO:0000313" key="3">
    <source>
        <dbReference type="EMBL" id="CAF1352625.1"/>
    </source>
</evidence>
<keyword evidence="7" id="KW-1185">Reference proteome</keyword>
<evidence type="ECO:0000313" key="4">
    <source>
        <dbReference type="EMBL" id="CAF1536003.1"/>
    </source>
</evidence>
<gene>
    <name evidence="3" type="ORF">GPM918_LOCUS30987</name>
    <name evidence="4" type="ORF">OVA965_LOCUS38513</name>
    <name evidence="5" type="ORF">SRO942_LOCUS31620</name>
    <name evidence="6" type="ORF">TMI583_LOCUS39708</name>
</gene>
<evidence type="ECO:0000313" key="7">
    <source>
        <dbReference type="Proteomes" id="UP000663829"/>
    </source>
</evidence>
<dbReference type="Proteomes" id="UP000663829">
    <property type="component" value="Unassembled WGS sequence"/>
</dbReference>
<dbReference type="EMBL" id="CAJNOK010038128">
    <property type="protein sequence ID" value="CAF1536003.1"/>
    <property type="molecule type" value="Genomic_DNA"/>
</dbReference>
<dbReference type="EMBL" id="CAJOBC010065275">
    <property type="protein sequence ID" value="CAF4223947.1"/>
    <property type="molecule type" value="Genomic_DNA"/>
</dbReference>
<dbReference type="Proteomes" id="UP000681722">
    <property type="component" value="Unassembled WGS sequence"/>
</dbReference>
<sequence>MNLFNATEILTQYTNMKFTVLLLICSLVVINLQPALAVQCFCKCCTTKGCTPASTPVVSYDVAAVCQTPSTCNSLGCSIKSPSSCTAPGADGNTEVYCGAQAMFNRFSVIITLVVLLTIGSFIKSKL</sequence>
<feature type="chain" id="PRO_5035605750" evidence="2">
    <location>
        <begin position="38"/>
        <end position="127"/>
    </location>
</feature>
<evidence type="ECO:0000313" key="5">
    <source>
        <dbReference type="EMBL" id="CAF4223947.1"/>
    </source>
</evidence>
<comment type="caution">
    <text evidence="3">The sequence shown here is derived from an EMBL/GenBank/DDBJ whole genome shotgun (WGS) entry which is preliminary data.</text>
</comment>
<reference evidence="3" key="1">
    <citation type="submission" date="2021-02" db="EMBL/GenBank/DDBJ databases">
        <authorList>
            <person name="Nowell W R."/>
        </authorList>
    </citation>
    <scope>NUCLEOTIDE SEQUENCE</scope>
</reference>
<feature type="transmembrane region" description="Helical" evidence="1">
    <location>
        <begin position="103"/>
        <end position="123"/>
    </location>
</feature>
<dbReference type="Proteomes" id="UP000682733">
    <property type="component" value="Unassembled WGS sequence"/>
</dbReference>
<accession>A0A815HDT6</accession>
<keyword evidence="1" id="KW-0812">Transmembrane</keyword>
<keyword evidence="2" id="KW-0732">Signal</keyword>
<evidence type="ECO:0000256" key="1">
    <source>
        <dbReference type="SAM" id="Phobius"/>
    </source>
</evidence>
<dbReference type="Proteomes" id="UP000677228">
    <property type="component" value="Unassembled WGS sequence"/>
</dbReference>
<name>A0A815HDT6_9BILA</name>
<keyword evidence="1" id="KW-0472">Membrane</keyword>
<dbReference type="AlphaFoldDB" id="A0A815HDT6"/>
<protein>
    <submittedName>
        <fullName evidence="3">Uncharacterized protein</fullName>
    </submittedName>
</protein>
<feature type="signal peptide" evidence="2">
    <location>
        <begin position="1"/>
        <end position="37"/>
    </location>
</feature>